<evidence type="ECO:0000313" key="2">
    <source>
        <dbReference type="EMBL" id="VDP13825.1"/>
    </source>
</evidence>
<keyword evidence="3" id="KW-1185">Reference proteome</keyword>
<protein>
    <submittedName>
        <fullName evidence="4">UAE_UbL domain-containing protein</fullName>
    </submittedName>
</protein>
<dbReference type="EMBL" id="UZAM01010810">
    <property type="protein sequence ID" value="VDP13825.1"/>
    <property type="molecule type" value="Genomic_DNA"/>
</dbReference>
<accession>A0A183IVK0</accession>
<gene>
    <name evidence="2" type="ORF">SBAD_LOCUS7647</name>
</gene>
<dbReference type="Gene3D" id="3.10.290.20">
    <property type="entry name" value="Ubiquitin-like 2 activating enzyme e1b. Chain: B, domain 3"/>
    <property type="match status" value="1"/>
</dbReference>
<dbReference type="AlphaFoldDB" id="A0A183IVK0"/>
<dbReference type="InterPro" id="IPR028077">
    <property type="entry name" value="UAE_UbL_dom"/>
</dbReference>
<proteinExistence type="predicted"/>
<name>A0A183IVK0_9BILA</name>
<dbReference type="WBParaSite" id="SBAD_0000793801-mRNA-1">
    <property type="protein sequence ID" value="SBAD_0000793801-mRNA-1"/>
    <property type="gene ID" value="SBAD_0000793801"/>
</dbReference>
<evidence type="ECO:0000313" key="4">
    <source>
        <dbReference type="WBParaSite" id="SBAD_0000793801-mRNA-1"/>
    </source>
</evidence>
<reference evidence="2 3" key="2">
    <citation type="submission" date="2018-11" db="EMBL/GenBank/DDBJ databases">
        <authorList>
            <consortium name="Pathogen Informatics"/>
        </authorList>
    </citation>
    <scope>NUCLEOTIDE SEQUENCE [LARGE SCALE GENOMIC DNA]</scope>
</reference>
<evidence type="ECO:0000259" key="1">
    <source>
        <dbReference type="Pfam" id="PF14732"/>
    </source>
</evidence>
<dbReference type="OrthoDB" id="10255449at2759"/>
<organism evidence="4">
    <name type="scientific">Soboliphyme baturini</name>
    <dbReference type="NCBI Taxonomy" id="241478"/>
    <lineage>
        <taxon>Eukaryota</taxon>
        <taxon>Metazoa</taxon>
        <taxon>Ecdysozoa</taxon>
        <taxon>Nematoda</taxon>
        <taxon>Enoplea</taxon>
        <taxon>Dorylaimia</taxon>
        <taxon>Dioctophymatida</taxon>
        <taxon>Dioctophymatoidea</taxon>
        <taxon>Soboliphymatidae</taxon>
        <taxon>Soboliphyme</taxon>
    </lineage>
</organism>
<reference evidence="4" key="1">
    <citation type="submission" date="2016-06" db="UniProtKB">
        <authorList>
            <consortium name="WormBaseParasite"/>
        </authorList>
    </citation>
    <scope>IDENTIFICATION</scope>
</reference>
<dbReference type="Proteomes" id="UP000270296">
    <property type="component" value="Unassembled WGS sequence"/>
</dbReference>
<dbReference type="Pfam" id="PF14732">
    <property type="entry name" value="UAE_UbL"/>
    <property type="match status" value="1"/>
</dbReference>
<feature type="domain" description="Ubiquitin/SUMO-activating enzyme ubiquitin-like" evidence="1">
    <location>
        <begin position="1"/>
        <end position="63"/>
    </location>
</feature>
<evidence type="ECO:0000313" key="3">
    <source>
        <dbReference type="Proteomes" id="UP000270296"/>
    </source>
</evidence>
<sequence length="135" mass="15127">MIAPDVHRFDNFGSIIISSDPEEAIATHDKTFAELSIRDGDNLQCDDFMQNFKFKLIVHHNRNLSSEDYEMLASVGSPAPEEENMEGGASRFLPLSFRTGCNSIPDCSLLRRFVNIRQPLSFCSASGCQKSMSKF</sequence>